<gene>
    <name evidence="12" type="ORF">FHS21_003360</name>
</gene>
<dbReference type="PANTHER" id="PTHR11455:SF9">
    <property type="entry name" value="CRYPTOCHROME CIRCADIAN CLOCK 5 ISOFORM X1"/>
    <property type="match status" value="1"/>
</dbReference>
<organism evidence="12 13">
    <name type="scientific">Phyllobacterium trifolii</name>
    <dbReference type="NCBI Taxonomy" id="300193"/>
    <lineage>
        <taxon>Bacteria</taxon>
        <taxon>Pseudomonadati</taxon>
        <taxon>Pseudomonadota</taxon>
        <taxon>Alphaproteobacteria</taxon>
        <taxon>Hyphomicrobiales</taxon>
        <taxon>Phyllobacteriaceae</taxon>
        <taxon>Phyllobacterium</taxon>
    </lineage>
</organism>
<keyword evidence="6 10" id="KW-0157">Chromophore</keyword>
<evidence type="ECO:0000256" key="8">
    <source>
        <dbReference type="PIRSR" id="PIRSR602081-1"/>
    </source>
</evidence>
<dbReference type="InterPro" id="IPR036134">
    <property type="entry name" value="Crypto/Photolyase_FAD-like_sf"/>
</dbReference>
<feature type="site" description="Electron transfer via tryptophanyl radical" evidence="9">
    <location>
        <position position="314"/>
    </location>
</feature>
<evidence type="ECO:0000256" key="1">
    <source>
        <dbReference type="ARBA" id="ARBA00001932"/>
    </source>
</evidence>
<dbReference type="AlphaFoldDB" id="A0A839UAG8"/>
<dbReference type="Pfam" id="PF00875">
    <property type="entry name" value="DNA_photolyase"/>
    <property type="match status" value="1"/>
</dbReference>
<dbReference type="PANTHER" id="PTHR11455">
    <property type="entry name" value="CRYPTOCHROME"/>
    <property type="match status" value="1"/>
</dbReference>
<keyword evidence="13" id="KW-1185">Reference proteome</keyword>
<dbReference type="InterPro" id="IPR018394">
    <property type="entry name" value="DNA_photolyase_1_CS_C"/>
</dbReference>
<feature type="binding site" evidence="8">
    <location>
        <begin position="380"/>
        <end position="382"/>
    </location>
    <ligand>
        <name>FAD</name>
        <dbReference type="ChEBI" id="CHEBI:57692"/>
    </ligand>
</feature>
<dbReference type="Proteomes" id="UP000554520">
    <property type="component" value="Unassembled WGS sequence"/>
</dbReference>
<reference evidence="12 13" key="1">
    <citation type="submission" date="2020-08" db="EMBL/GenBank/DDBJ databases">
        <title>Genomic Encyclopedia of Type Strains, Phase III (KMG-III): the genomes of soil and plant-associated and newly described type strains.</title>
        <authorList>
            <person name="Whitman W."/>
        </authorList>
    </citation>
    <scope>NUCLEOTIDE SEQUENCE [LARGE SCALE GENOMIC DNA]</scope>
    <source>
        <strain evidence="12 13">CECT 7015</strain>
    </source>
</reference>
<comment type="cofactor">
    <cofactor evidence="1">
        <name>(6R)-5,10-methylene-5,6,7,8-tetrahydrofolate</name>
        <dbReference type="ChEBI" id="CHEBI:15636"/>
    </cofactor>
</comment>
<dbReference type="InterPro" id="IPR036155">
    <property type="entry name" value="Crypto/Photolyase_N_sf"/>
</dbReference>
<evidence type="ECO:0000256" key="6">
    <source>
        <dbReference type="ARBA" id="ARBA00022991"/>
    </source>
</evidence>
<protein>
    <recommendedName>
        <fullName evidence="3">Deoxyribodipyrimidine photo-lyase</fullName>
        <ecNumber evidence="2">4.1.99.3</ecNumber>
    </recommendedName>
</protein>
<comment type="similarity">
    <text evidence="10">Belongs to the DNA photolyase family.</text>
</comment>
<dbReference type="InterPro" id="IPR014729">
    <property type="entry name" value="Rossmann-like_a/b/a_fold"/>
</dbReference>
<dbReference type="GO" id="GO:0009416">
    <property type="term" value="P:response to light stimulus"/>
    <property type="evidence" value="ECO:0007669"/>
    <property type="project" value="TreeGrafter"/>
</dbReference>
<dbReference type="EMBL" id="JACHXN010000010">
    <property type="protein sequence ID" value="MBB3146944.1"/>
    <property type="molecule type" value="Genomic_DNA"/>
</dbReference>
<dbReference type="Gene3D" id="3.40.50.620">
    <property type="entry name" value="HUPs"/>
    <property type="match status" value="1"/>
</dbReference>
<dbReference type="GO" id="GO:0071949">
    <property type="term" value="F:FAD binding"/>
    <property type="evidence" value="ECO:0007669"/>
    <property type="project" value="TreeGrafter"/>
</dbReference>
<evidence type="ECO:0000313" key="13">
    <source>
        <dbReference type="Proteomes" id="UP000554520"/>
    </source>
</evidence>
<comment type="caution">
    <text evidence="12">The sequence shown here is derived from an EMBL/GenBank/DDBJ whole genome shotgun (WGS) entry which is preliminary data.</text>
</comment>
<feature type="site" description="Electron transfer via tryptophanyl radical" evidence="9">
    <location>
        <position position="367"/>
    </location>
</feature>
<comment type="cofactor">
    <cofactor evidence="8">
        <name>FAD</name>
        <dbReference type="ChEBI" id="CHEBI:57692"/>
    </cofactor>
    <text evidence="8">Binds 1 FAD per subunit.</text>
</comment>
<dbReference type="GO" id="GO:0000719">
    <property type="term" value="P:photoreactive repair"/>
    <property type="evidence" value="ECO:0007669"/>
    <property type="project" value="UniProtKB-ARBA"/>
</dbReference>
<dbReference type="PRINTS" id="PR00147">
    <property type="entry name" value="DNAPHOTLYASE"/>
</dbReference>
<evidence type="ECO:0000313" key="12">
    <source>
        <dbReference type="EMBL" id="MBB3146944.1"/>
    </source>
</evidence>
<evidence type="ECO:0000256" key="7">
    <source>
        <dbReference type="ARBA" id="ARBA00033999"/>
    </source>
</evidence>
<dbReference type="RefSeq" id="WP_183662934.1">
    <property type="nucleotide sequence ID" value="NZ_JACHXN010000010.1"/>
</dbReference>
<evidence type="ECO:0000256" key="9">
    <source>
        <dbReference type="PIRSR" id="PIRSR602081-2"/>
    </source>
</evidence>
<dbReference type="PROSITE" id="PS00691">
    <property type="entry name" value="DNA_PHOTOLYASES_1_2"/>
    <property type="match status" value="1"/>
</dbReference>
<dbReference type="PROSITE" id="PS51645">
    <property type="entry name" value="PHR_CRY_ALPHA_BETA"/>
    <property type="match status" value="1"/>
</dbReference>
<evidence type="ECO:0000259" key="11">
    <source>
        <dbReference type="PROSITE" id="PS51645"/>
    </source>
</evidence>
<proteinExistence type="inferred from homology"/>
<evidence type="ECO:0000256" key="5">
    <source>
        <dbReference type="ARBA" id="ARBA00022827"/>
    </source>
</evidence>
<dbReference type="GO" id="GO:0003677">
    <property type="term" value="F:DNA binding"/>
    <property type="evidence" value="ECO:0007669"/>
    <property type="project" value="TreeGrafter"/>
</dbReference>
<sequence length="482" mass="54706">MSGSDVEKPVIVLFRHDLRLGDNRALSTASDSGKPVIPVFLLDERVSGNSRPTGGARRWWLHHSLTALDFSLQALGAPLVLKRGRTEEVVSTLINETGADMVVWNRRYDPPGAKIDEALQAQLPHQAIASKSFEGHILHEPSALKTGSGGPYRVYTPFWRALNSMPDPRDPLPPPRALKRWPHGPTSDKLDDWVLLPKHPDWSKGFAEVWVPGEHGALDRLHTFLDDKIRDYPEDRDRPDIEATSRLSPHLAHGEITPFQIWHATKIPMHDGERAGASKFRQEIGWREFSYYLLCNNPKLGSENYNTAFDVFPWENRPDQLSAWKHGKTGYPIVDAGMRQLWQTGWMHNRVRMIVASFLIKHLLIDWRSGEGWFWDTLVDADAANNAASWQWVAGSGADAAPYFRIFNPVLQGEKFDPKGDYVREFVPELAALPDKYLHQPWTAPEDTLKKAKVDLGKTYPEPIVDHQRARKQALAAFEKTR</sequence>
<accession>A0A839UAG8</accession>
<dbReference type="SUPFAM" id="SSF48173">
    <property type="entry name" value="Cryptochrome/photolyase FAD-binding domain"/>
    <property type="match status" value="1"/>
</dbReference>
<dbReference type="FunFam" id="1.10.579.10:FF:000003">
    <property type="entry name" value="Deoxyribodipyrimidine photo-lyase"/>
    <property type="match status" value="1"/>
</dbReference>
<evidence type="ECO:0000256" key="2">
    <source>
        <dbReference type="ARBA" id="ARBA00013149"/>
    </source>
</evidence>
<keyword evidence="5 8" id="KW-0274">FAD</keyword>
<keyword evidence="4 8" id="KW-0285">Flavoprotein</keyword>
<feature type="binding site" evidence="8">
    <location>
        <begin position="244"/>
        <end position="248"/>
    </location>
    <ligand>
        <name>FAD</name>
        <dbReference type="ChEBI" id="CHEBI:57692"/>
    </ligand>
</feature>
<dbReference type="InterPro" id="IPR006050">
    <property type="entry name" value="DNA_photolyase_N"/>
</dbReference>
<feature type="binding site" evidence="8">
    <location>
        <position position="280"/>
    </location>
    <ligand>
        <name>FAD</name>
        <dbReference type="ChEBI" id="CHEBI:57692"/>
    </ligand>
</feature>
<evidence type="ECO:0000256" key="3">
    <source>
        <dbReference type="ARBA" id="ARBA00014046"/>
    </source>
</evidence>
<dbReference type="EC" id="4.1.99.3" evidence="2"/>
<feature type="site" description="Electron transfer via tryptophanyl radical" evidence="9">
    <location>
        <position position="390"/>
    </location>
</feature>
<dbReference type="InterPro" id="IPR005101">
    <property type="entry name" value="Cryptochr/Photolyase_FAD-bd"/>
</dbReference>
<dbReference type="PROSITE" id="PS00394">
    <property type="entry name" value="DNA_PHOTOLYASES_1_1"/>
    <property type="match status" value="1"/>
</dbReference>
<comment type="catalytic activity">
    <reaction evidence="7">
        <text>cyclobutadipyrimidine (in DNA) = 2 pyrimidine residues (in DNA).</text>
        <dbReference type="EC" id="4.1.99.3"/>
    </reaction>
</comment>
<keyword evidence="12" id="KW-0456">Lyase</keyword>
<evidence type="ECO:0000256" key="4">
    <source>
        <dbReference type="ARBA" id="ARBA00022630"/>
    </source>
</evidence>
<dbReference type="Gene3D" id="1.10.579.10">
    <property type="entry name" value="DNA Cyclobutane Dipyrimidine Photolyase, subunit A, domain 3"/>
    <property type="match status" value="1"/>
</dbReference>
<name>A0A839UAG8_9HYPH</name>
<dbReference type="InterPro" id="IPR002081">
    <property type="entry name" value="Cryptochrome/DNA_photolyase_1"/>
</dbReference>
<dbReference type="GO" id="GO:0003904">
    <property type="term" value="F:deoxyribodipyrimidine photo-lyase activity"/>
    <property type="evidence" value="ECO:0007669"/>
    <property type="project" value="UniProtKB-EC"/>
</dbReference>
<feature type="binding site" evidence="8">
    <location>
        <position position="232"/>
    </location>
    <ligand>
        <name>FAD</name>
        <dbReference type="ChEBI" id="CHEBI:57692"/>
    </ligand>
</feature>
<feature type="domain" description="Photolyase/cryptochrome alpha/beta" evidence="11">
    <location>
        <begin position="8"/>
        <end position="138"/>
    </location>
</feature>
<dbReference type="SUPFAM" id="SSF52425">
    <property type="entry name" value="Cryptochrome/photolyase, N-terminal domain"/>
    <property type="match status" value="1"/>
</dbReference>
<dbReference type="Pfam" id="PF03441">
    <property type="entry name" value="FAD_binding_7"/>
    <property type="match status" value="1"/>
</dbReference>
<evidence type="ECO:0000256" key="10">
    <source>
        <dbReference type="RuleBase" id="RU004182"/>
    </source>
</evidence>
<dbReference type="Gene3D" id="1.25.40.80">
    <property type="match status" value="1"/>
</dbReference>